<feature type="transmembrane region" description="Helical" evidence="6">
    <location>
        <begin position="126"/>
        <end position="158"/>
    </location>
</feature>
<feature type="transmembrane region" description="Helical" evidence="6">
    <location>
        <begin position="80"/>
        <end position="98"/>
    </location>
</feature>
<dbReference type="PANTHER" id="PTHR10283:SF82">
    <property type="entry name" value="SOLUTE CARRIER FAMILY 13 MEMBER 2"/>
    <property type="match status" value="1"/>
</dbReference>
<evidence type="ECO:0000256" key="4">
    <source>
        <dbReference type="ARBA" id="ARBA00022989"/>
    </source>
</evidence>
<dbReference type="NCBIfam" id="TIGR00785">
    <property type="entry name" value="dass"/>
    <property type="match status" value="1"/>
</dbReference>
<proteinExistence type="predicted"/>
<feature type="transmembrane region" description="Helical" evidence="6">
    <location>
        <begin position="209"/>
        <end position="231"/>
    </location>
</feature>
<feature type="transmembrane region" description="Helical" evidence="6">
    <location>
        <begin position="281"/>
        <end position="302"/>
    </location>
</feature>
<accession>A6DMC9</accession>
<protein>
    <submittedName>
        <fullName evidence="8">Anion transporter</fullName>
    </submittedName>
</protein>
<sequence length="463" mass="50128">MQKTFSLIKKYSLILGPLLAGLTWLLLKQYSWSNDACWAGAIACLCAAWWVFEPIPIPVTSLIPLACFPSLGVMTHKDVALAYGHRLILLLLGGFILSRAMEKSGAHKKIASAIIELVGTSSKRRVILAFMLASASLSMWISNTATTLMLLPIAIAVLAKTKDRSLDIPLLLGLAYAASVGGIGTPIGTPPNVIFMSEYQSATSKEISFFSWMKIGVPAVIIAIPIMWFYLTRKLKGSLDFKFSTKEKWTIAQIRTLIVFSLTALAWMTRKEPFGGWSEWLNLPGAHDSSVALLAVIALFIIPNGMQKQEKLLDWEHARDIPWGMLILFSGGICIANAFKQTGLSVALGEQVTQLSSVPLFLSVLCICLAVTFLTELTSNTASTVLLMPVLASGALASGTDPLAFMLPAVFSASCAFMLPVATVPNAVVYGSGKFTIADMAKEGFYLNLIIAIVMSIYCFIIL</sequence>
<feature type="transmembrane region" description="Helical" evidence="6">
    <location>
        <begin position="12"/>
        <end position="32"/>
    </location>
</feature>
<dbReference type="InterPro" id="IPR004680">
    <property type="entry name" value="Cit_transptr-like_dom"/>
</dbReference>
<dbReference type="EMBL" id="ABCK01000011">
    <property type="protein sequence ID" value="EDM27119.1"/>
    <property type="molecule type" value="Genomic_DNA"/>
</dbReference>
<evidence type="ECO:0000256" key="2">
    <source>
        <dbReference type="ARBA" id="ARBA00022448"/>
    </source>
</evidence>
<dbReference type="GO" id="GO:0005886">
    <property type="term" value="C:plasma membrane"/>
    <property type="evidence" value="ECO:0007669"/>
    <property type="project" value="TreeGrafter"/>
</dbReference>
<feature type="transmembrane region" description="Helical" evidence="6">
    <location>
        <begin position="403"/>
        <end position="424"/>
    </location>
</feature>
<keyword evidence="9" id="KW-1185">Reference proteome</keyword>
<dbReference type="InterPro" id="IPR031312">
    <property type="entry name" value="Na/sul_symport_CS"/>
</dbReference>
<dbReference type="CDD" id="cd01115">
    <property type="entry name" value="SLC13_permease"/>
    <property type="match status" value="1"/>
</dbReference>
<evidence type="ECO:0000313" key="8">
    <source>
        <dbReference type="EMBL" id="EDM27119.1"/>
    </source>
</evidence>
<feature type="transmembrane region" description="Helical" evidence="6">
    <location>
        <begin position="323"/>
        <end position="340"/>
    </location>
</feature>
<dbReference type="STRING" id="313628.LNTAR_15657"/>
<feature type="domain" description="Citrate transporter-like" evidence="7">
    <location>
        <begin position="48"/>
        <end position="407"/>
    </location>
</feature>
<evidence type="ECO:0000256" key="5">
    <source>
        <dbReference type="ARBA" id="ARBA00023136"/>
    </source>
</evidence>
<organism evidence="8 9">
    <name type="scientific">Lentisphaera araneosa HTCC2155</name>
    <dbReference type="NCBI Taxonomy" id="313628"/>
    <lineage>
        <taxon>Bacteria</taxon>
        <taxon>Pseudomonadati</taxon>
        <taxon>Lentisphaerota</taxon>
        <taxon>Lentisphaeria</taxon>
        <taxon>Lentisphaerales</taxon>
        <taxon>Lentisphaeraceae</taxon>
        <taxon>Lentisphaera</taxon>
    </lineage>
</organism>
<keyword evidence="3 6" id="KW-0812">Transmembrane</keyword>
<dbReference type="AlphaFoldDB" id="A6DMC9"/>
<evidence type="ECO:0000259" key="7">
    <source>
        <dbReference type="Pfam" id="PF03600"/>
    </source>
</evidence>
<evidence type="ECO:0000256" key="6">
    <source>
        <dbReference type="SAM" id="Phobius"/>
    </source>
</evidence>
<dbReference type="PROSITE" id="PS01271">
    <property type="entry name" value="NA_SULFATE"/>
    <property type="match status" value="1"/>
</dbReference>
<comment type="subcellular location">
    <subcellularLocation>
        <location evidence="1">Membrane</location>
        <topology evidence="1">Multi-pass membrane protein</topology>
    </subcellularLocation>
</comment>
<dbReference type="eggNOG" id="COG0471">
    <property type="taxonomic scope" value="Bacteria"/>
</dbReference>
<gene>
    <name evidence="8" type="ORF">LNTAR_15657</name>
</gene>
<dbReference type="GO" id="GO:0015141">
    <property type="term" value="F:succinate transmembrane transporter activity"/>
    <property type="evidence" value="ECO:0007669"/>
    <property type="project" value="UniProtKB-ARBA"/>
</dbReference>
<keyword evidence="2" id="KW-0813">Transport</keyword>
<feature type="transmembrane region" description="Helical" evidence="6">
    <location>
        <begin position="38"/>
        <end position="68"/>
    </location>
</feature>
<dbReference type="Pfam" id="PF03600">
    <property type="entry name" value="CitMHS"/>
    <property type="match status" value="1"/>
</dbReference>
<dbReference type="Proteomes" id="UP000004947">
    <property type="component" value="Unassembled WGS sequence"/>
</dbReference>
<feature type="transmembrane region" description="Helical" evidence="6">
    <location>
        <begin position="360"/>
        <end position="391"/>
    </location>
</feature>
<reference evidence="8 9" key="1">
    <citation type="journal article" date="2010" name="J. Bacteriol.">
        <title>Genome sequence of Lentisphaera araneosa HTCC2155T, the type species of the order Lentisphaerales in the phylum Lentisphaerae.</title>
        <authorList>
            <person name="Thrash J.C."/>
            <person name="Cho J.C."/>
            <person name="Vergin K.L."/>
            <person name="Morris R.M."/>
            <person name="Giovannoni S.J."/>
        </authorList>
    </citation>
    <scope>NUCLEOTIDE SEQUENCE [LARGE SCALE GENOMIC DNA]</scope>
    <source>
        <strain evidence="8 9">HTCC2155</strain>
    </source>
</reference>
<dbReference type="RefSeq" id="WP_007279027.1">
    <property type="nucleotide sequence ID" value="NZ_ABCK01000011.1"/>
</dbReference>
<dbReference type="PANTHER" id="PTHR10283">
    <property type="entry name" value="SOLUTE CARRIER FAMILY 13 MEMBER"/>
    <property type="match status" value="1"/>
</dbReference>
<dbReference type="InterPro" id="IPR001898">
    <property type="entry name" value="SLC13A/DASS"/>
</dbReference>
<dbReference type="OrthoDB" id="9766267at2"/>
<evidence type="ECO:0000256" key="1">
    <source>
        <dbReference type="ARBA" id="ARBA00004141"/>
    </source>
</evidence>
<keyword evidence="4 6" id="KW-1133">Transmembrane helix</keyword>
<feature type="transmembrane region" description="Helical" evidence="6">
    <location>
        <begin position="252"/>
        <end position="269"/>
    </location>
</feature>
<feature type="transmembrane region" description="Helical" evidence="6">
    <location>
        <begin position="170"/>
        <end position="189"/>
    </location>
</feature>
<feature type="transmembrane region" description="Helical" evidence="6">
    <location>
        <begin position="444"/>
        <end position="462"/>
    </location>
</feature>
<comment type="caution">
    <text evidence="8">The sequence shown here is derived from an EMBL/GenBank/DDBJ whole genome shotgun (WGS) entry which is preliminary data.</text>
</comment>
<evidence type="ECO:0000313" key="9">
    <source>
        <dbReference type="Proteomes" id="UP000004947"/>
    </source>
</evidence>
<name>A6DMC9_9BACT</name>
<keyword evidence="5 6" id="KW-0472">Membrane</keyword>
<evidence type="ECO:0000256" key="3">
    <source>
        <dbReference type="ARBA" id="ARBA00022692"/>
    </source>
</evidence>